<proteinExistence type="predicted"/>
<keyword evidence="2" id="KW-1185">Reference proteome</keyword>
<gene>
    <name evidence="1" type="ORF">KIN20_003204</name>
</gene>
<organism evidence="1 2">
    <name type="scientific">Parelaphostrongylus tenuis</name>
    <name type="common">Meningeal worm</name>
    <dbReference type="NCBI Taxonomy" id="148309"/>
    <lineage>
        <taxon>Eukaryota</taxon>
        <taxon>Metazoa</taxon>
        <taxon>Ecdysozoa</taxon>
        <taxon>Nematoda</taxon>
        <taxon>Chromadorea</taxon>
        <taxon>Rhabditida</taxon>
        <taxon>Rhabditina</taxon>
        <taxon>Rhabditomorpha</taxon>
        <taxon>Strongyloidea</taxon>
        <taxon>Metastrongylidae</taxon>
        <taxon>Parelaphostrongylus</taxon>
    </lineage>
</organism>
<dbReference type="Proteomes" id="UP001196413">
    <property type="component" value="Unassembled WGS sequence"/>
</dbReference>
<dbReference type="EMBL" id="JAHQIW010000415">
    <property type="protein sequence ID" value="KAJ1347997.1"/>
    <property type="molecule type" value="Genomic_DNA"/>
</dbReference>
<sequence length="73" mass="8504">MGELVQHIRMRSYYEDFRTSVPIGESHRRQIRRDVGIVFATNTLGEKLHYAPFTITGMERMVTKTSSTHDFLS</sequence>
<comment type="caution">
    <text evidence="1">The sequence shown here is derived from an EMBL/GenBank/DDBJ whole genome shotgun (WGS) entry which is preliminary data.</text>
</comment>
<reference evidence="1" key="1">
    <citation type="submission" date="2021-06" db="EMBL/GenBank/DDBJ databases">
        <title>Parelaphostrongylus tenuis whole genome reference sequence.</title>
        <authorList>
            <person name="Garwood T.J."/>
            <person name="Larsen P.A."/>
            <person name="Fountain-Jones N.M."/>
            <person name="Garbe J.R."/>
            <person name="Macchietto M.G."/>
            <person name="Kania S.A."/>
            <person name="Gerhold R.W."/>
            <person name="Richards J.E."/>
            <person name="Wolf T.M."/>
        </authorList>
    </citation>
    <scope>NUCLEOTIDE SEQUENCE</scope>
    <source>
        <strain evidence="1">MNPRO001-30</strain>
        <tissue evidence="1">Meninges</tissue>
    </source>
</reference>
<accession>A0AAD5QE48</accession>
<name>A0AAD5QE48_PARTN</name>
<evidence type="ECO:0000313" key="1">
    <source>
        <dbReference type="EMBL" id="KAJ1347997.1"/>
    </source>
</evidence>
<evidence type="ECO:0000313" key="2">
    <source>
        <dbReference type="Proteomes" id="UP001196413"/>
    </source>
</evidence>
<protein>
    <submittedName>
        <fullName evidence="1">Uncharacterized protein</fullName>
    </submittedName>
</protein>
<dbReference type="AlphaFoldDB" id="A0AAD5QE48"/>